<dbReference type="AlphaFoldDB" id="F9W1M7"/>
<dbReference type="STRING" id="1027371.GOALK_116_00250"/>
<dbReference type="InterPro" id="IPR036271">
    <property type="entry name" value="Tet_transcr_reg_TetR-rel_C_sf"/>
</dbReference>
<dbReference type="InterPro" id="IPR001647">
    <property type="entry name" value="HTH_TetR"/>
</dbReference>
<gene>
    <name evidence="6" type="ORF">GOALK_116_00250</name>
</gene>
<dbReference type="InterPro" id="IPR009057">
    <property type="entry name" value="Homeodomain-like_sf"/>
</dbReference>
<dbReference type="Gene3D" id="1.10.357.10">
    <property type="entry name" value="Tetracycline Repressor, domain 2"/>
    <property type="match status" value="1"/>
</dbReference>
<keyword evidence="1" id="KW-0805">Transcription regulation</keyword>
<dbReference type="RefSeq" id="WP_006360833.1">
    <property type="nucleotide sequence ID" value="NZ_BACI01000116.1"/>
</dbReference>
<organism evidence="6 7">
    <name type="scientific">Gordonia alkanivorans NBRC 16433</name>
    <dbReference type="NCBI Taxonomy" id="1027371"/>
    <lineage>
        <taxon>Bacteria</taxon>
        <taxon>Bacillati</taxon>
        <taxon>Actinomycetota</taxon>
        <taxon>Actinomycetes</taxon>
        <taxon>Mycobacteriales</taxon>
        <taxon>Gordoniaceae</taxon>
        <taxon>Gordonia</taxon>
    </lineage>
</organism>
<dbReference type="PANTHER" id="PTHR30055">
    <property type="entry name" value="HTH-TYPE TRANSCRIPTIONAL REGULATOR RUTR"/>
    <property type="match status" value="1"/>
</dbReference>
<evidence type="ECO:0000256" key="1">
    <source>
        <dbReference type="ARBA" id="ARBA00023015"/>
    </source>
</evidence>
<dbReference type="GO" id="GO:0003700">
    <property type="term" value="F:DNA-binding transcription factor activity"/>
    <property type="evidence" value="ECO:0007669"/>
    <property type="project" value="TreeGrafter"/>
</dbReference>
<evidence type="ECO:0000259" key="5">
    <source>
        <dbReference type="Pfam" id="PF13305"/>
    </source>
</evidence>
<accession>F9W1M7</accession>
<reference evidence="6 7" key="1">
    <citation type="submission" date="2011-05" db="EMBL/GenBank/DDBJ databases">
        <title>Whole genome shotgun sequence of Gordonia alkanivorans NBRC 16433.</title>
        <authorList>
            <person name="Hosoyama A."/>
            <person name="Nakamura S."/>
            <person name="Takarada H."/>
            <person name="Tsuchikane K."/>
            <person name="Yamazaki S."/>
            <person name="Fujita N."/>
        </authorList>
    </citation>
    <scope>NUCLEOTIDE SEQUENCE [LARGE SCALE GENOMIC DNA]</scope>
    <source>
        <strain evidence="6 7">NBRC 16433</strain>
    </source>
</reference>
<dbReference type="Pfam" id="PF00440">
    <property type="entry name" value="TetR_N"/>
    <property type="match status" value="1"/>
</dbReference>
<keyword evidence="3" id="KW-0804">Transcription</keyword>
<feature type="domain" description="HTH tetR-type" evidence="4">
    <location>
        <begin position="18"/>
        <end position="65"/>
    </location>
</feature>
<sequence>MAEQTPRQKRYEERRRSILEAARRRADDEGWPAVTTRHLAEAIGYSQPVLYGHFPGGKAEIMLAVAFEGFVEVTRRCRAALSGGDGGGAVASVANAYLDFGRSHPAVYEAMFQQAIDAEFASADTPADLRAGFDVLAEAIGDDAHGAATETFWAALHGIHLLERAGRMRAENRAARVAELAVRYAKR</sequence>
<name>F9W1M7_9ACTN</name>
<dbReference type="InterPro" id="IPR050109">
    <property type="entry name" value="HTH-type_TetR-like_transc_reg"/>
</dbReference>
<evidence type="ECO:0000313" key="6">
    <source>
        <dbReference type="EMBL" id="GAA14766.1"/>
    </source>
</evidence>
<dbReference type="eggNOG" id="COG1309">
    <property type="taxonomic scope" value="Bacteria"/>
</dbReference>
<dbReference type="PANTHER" id="PTHR30055:SF234">
    <property type="entry name" value="HTH-TYPE TRANSCRIPTIONAL REGULATOR BETI"/>
    <property type="match status" value="1"/>
</dbReference>
<evidence type="ECO:0000313" key="7">
    <source>
        <dbReference type="Proteomes" id="UP000003558"/>
    </source>
</evidence>
<keyword evidence="2" id="KW-0238">DNA-binding</keyword>
<comment type="caution">
    <text evidence="6">The sequence shown here is derived from an EMBL/GenBank/DDBJ whole genome shotgun (WGS) entry which is preliminary data.</text>
</comment>
<dbReference type="EMBL" id="BACI01000116">
    <property type="protein sequence ID" value="GAA14766.1"/>
    <property type="molecule type" value="Genomic_DNA"/>
</dbReference>
<evidence type="ECO:0000256" key="3">
    <source>
        <dbReference type="ARBA" id="ARBA00023163"/>
    </source>
</evidence>
<dbReference type="GO" id="GO:0000976">
    <property type="term" value="F:transcription cis-regulatory region binding"/>
    <property type="evidence" value="ECO:0007669"/>
    <property type="project" value="TreeGrafter"/>
</dbReference>
<dbReference type="SUPFAM" id="SSF48498">
    <property type="entry name" value="Tetracyclin repressor-like, C-terminal domain"/>
    <property type="match status" value="1"/>
</dbReference>
<dbReference type="Proteomes" id="UP000003558">
    <property type="component" value="Unassembled WGS sequence"/>
</dbReference>
<evidence type="ECO:0000256" key="2">
    <source>
        <dbReference type="ARBA" id="ARBA00023125"/>
    </source>
</evidence>
<dbReference type="InterPro" id="IPR025996">
    <property type="entry name" value="MT1864/Rv1816-like_C"/>
</dbReference>
<dbReference type="SUPFAM" id="SSF46689">
    <property type="entry name" value="Homeodomain-like"/>
    <property type="match status" value="1"/>
</dbReference>
<evidence type="ECO:0000259" key="4">
    <source>
        <dbReference type="Pfam" id="PF00440"/>
    </source>
</evidence>
<protein>
    <submittedName>
        <fullName evidence="6">Putative TetR family transcriptional regulator</fullName>
    </submittedName>
</protein>
<proteinExistence type="predicted"/>
<dbReference type="Pfam" id="PF13305">
    <property type="entry name" value="TetR_C_33"/>
    <property type="match status" value="1"/>
</dbReference>
<feature type="domain" description="HTH-type transcriptional regulator MT1864/Rv1816-like C-terminal" evidence="5">
    <location>
        <begin position="91"/>
        <end position="182"/>
    </location>
</feature>